<protein>
    <submittedName>
        <fullName evidence="1">Putative secreted protein</fullName>
    </submittedName>
</protein>
<organism evidence="1">
    <name type="scientific">Anopheles triannulatus</name>
    <dbReference type="NCBI Taxonomy" id="58253"/>
    <lineage>
        <taxon>Eukaryota</taxon>
        <taxon>Metazoa</taxon>
        <taxon>Ecdysozoa</taxon>
        <taxon>Arthropoda</taxon>
        <taxon>Hexapoda</taxon>
        <taxon>Insecta</taxon>
        <taxon>Pterygota</taxon>
        <taxon>Neoptera</taxon>
        <taxon>Endopterygota</taxon>
        <taxon>Diptera</taxon>
        <taxon>Nematocera</taxon>
        <taxon>Culicoidea</taxon>
        <taxon>Culicidae</taxon>
        <taxon>Anophelinae</taxon>
        <taxon>Anopheles</taxon>
    </lineage>
</organism>
<sequence length="103" mass="11827">MIVSLAGCSLYFSFCMVLCHPFNHHRHRLHFRSLSGMLATVVYWMEGTKKVKRTTRSDTERTAHSADIRCWNITHRQEHNTHARTDLISLPGSFGVRVPASNC</sequence>
<evidence type="ECO:0000313" key="1">
    <source>
        <dbReference type="EMBL" id="MBW46863.1"/>
    </source>
</evidence>
<name>A0A2M4B1F2_9DIPT</name>
<dbReference type="EMBL" id="GGFK01013542">
    <property type="protein sequence ID" value="MBW46863.1"/>
    <property type="molecule type" value="Transcribed_RNA"/>
</dbReference>
<accession>A0A2M4B1F2</accession>
<dbReference type="AlphaFoldDB" id="A0A2M4B1F2"/>
<reference evidence="1" key="1">
    <citation type="submission" date="2018-01" db="EMBL/GenBank/DDBJ databases">
        <title>An insight into the sialome of Amazonian anophelines.</title>
        <authorList>
            <person name="Ribeiro J.M."/>
            <person name="Scarpassa V."/>
            <person name="Calvo E."/>
        </authorList>
    </citation>
    <scope>NUCLEOTIDE SEQUENCE</scope>
    <source>
        <tissue evidence="1">Salivary glands</tissue>
    </source>
</reference>
<proteinExistence type="predicted"/>